<dbReference type="Proteomes" id="UP000299102">
    <property type="component" value="Unassembled WGS sequence"/>
</dbReference>
<keyword evidence="3" id="KW-1185">Reference proteome</keyword>
<sequence length="77" mass="8186">MSRRGMSESCKHVSGEAFSAFGPRGPPPSDLGPSVVVRSTLPGPSPRSSAYLFVEFLPRVKLSDSLPSLSRSSIIKP</sequence>
<feature type="region of interest" description="Disordered" evidence="1">
    <location>
        <begin position="16"/>
        <end position="45"/>
    </location>
</feature>
<reference evidence="2 3" key="1">
    <citation type="journal article" date="2019" name="Commun. Biol.">
        <title>The bagworm genome reveals a unique fibroin gene that provides high tensile strength.</title>
        <authorList>
            <person name="Kono N."/>
            <person name="Nakamura H."/>
            <person name="Ohtoshi R."/>
            <person name="Tomita M."/>
            <person name="Numata K."/>
            <person name="Arakawa K."/>
        </authorList>
    </citation>
    <scope>NUCLEOTIDE SEQUENCE [LARGE SCALE GENOMIC DNA]</scope>
</reference>
<protein>
    <submittedName>
        <fullName evidence="2">Uncharacterized protein</fullName>
    </submittedName>
</protein>
<proteinExistence type="predicted"/>
<dbReference type="EMBL" id="BGZK01000914">
    <property type="protein sequence ID" value="GBP64953.1"/>
    <property type="molecule type" value="Genomic_DNA"/>
</dbReference>
<name>A0A4C1XPI0_EUMVA</name>
<evidence type="ECO:0000256" key="1">
    <source>
        <dbReference type="SAM" id="MobiDB-lite"/>
    </source>
</evidence>
<evidence type="ECO:0000313" key="2">
    <source>
        <dbReference type="EMBL" id="GBP64953.1"/>
    </source>
</evidence>
<organism evidence="2 3">
    <name type="scientific">Eumeta variegata</name>
    <name type="common">Bagworm moth</name>
    <name type="synonym">Eumeta japonica</name>
    <dbReference type="NCBI Taxonomy" id="151549"/>
    <lineage>
        <taxon>Eukaryota</taxon>
        <taxon>Metazoa</taxon>
        <taxon>Ecdysozoa</taxon>
        <taxon>Arthropoda</taxon>
        <taxon>Hexapoda</taxon>
        <taxon>Insecta</taxon>
        <taxon>Pterygota</taxon>
        <taxon>Neoptera</taxon>
        <taxon>Endopterygota</taxon>
        <taxon>Lepidoptera</taxon>
        <taxon>Glossata</taxon>
        <taxon>Ditrysia</taxon>
        <taxon>Tineoidea</taxon>
        <taxon>Psychidae</taxon>
        <taxon>Oiketicinae</taxon>
        <taxon>Eumeta</taxon>
    </lineage>
</organism>
<gene>
    <name evidence="2" type="ORF">EVAR_41369_1</name>
</gene>
<accession>A0A4C1XPI0</accession>
<evidence type="ECO:0000313" key="3">
    <source>
        <dbReference type="Proteomes" id="UP000299102"/>
    </source>
</evidence>
<dbReference type="AlphaFoldDB" id="A0A4C1XPI0"/>
<comment type="caution">
    <text evidence="2">The sequence shown here is derived from an EMBL/GenBank/DDBJ whole genome shotgun (WGS) entry which is preliminary data.</text>
</comment>